<evidence type="ECO:0000256" key="1">
    <source>
        <dbReference type="SAM" id="Phobius"/>
    </source>
</evidence>
<gene>
    <name evidence="3" type="ORF">A6M21_08475</name>
</gene>
<dbReference type="AlphaFoldDB" id="A0A1B7LFI4"/>
<name>A0A1B7LFI4_9FIRM</name>
<feature type="domain" description="SPW repeat-containing integral membrane" evidence="2">
    <location>
        <begin position="6"/>
        <end position="46"/>
    </location>
</feature>
<keyword evidence="4" id="KW-1185">Reference proteome</keyword>
<dbReference type="RefSeq" id="WP_066667604.1">
    <property type="nucleotide sequence ID" value="NZ_LYVF01000127.1"/>
</dbReference>
<accession>A0A1B7LFI4</accession>
<dbReference type="Pfam" id="PF03779">
    <property type="entry name" value="SPW"/>
    <property type="match status" value="1"/>
</dbReference>
<organism evidence="3 4">
    <name type="scientific">Desulfotomaculum copahuensis</name>
    <dbReference type="NCBI Taxonomy" id="1838280"/>
    <lineage>
        <taxon>Bacteria</taxon>
        <taxon>Bacillati</taxon>
        <taxon>Bacillota</taxon>
        <taxon>Clostridia</taxon>
        <taxon>Eubacteriales</taxon>
        <taxon>Desulfotomaculaceae</taxon>
        <taxon>Desulfotomaculum</taxon>
    </lineage>
</organism>
<reference evidence="3 4" key="1">
    <citation type="submission" date="2016-04" db="EMBL/GenBank/DDBJ databases">
        <authorList>
            <person name="Evans L.H."/>
            <person name="Alamgir A."/>
            <person name="Owens N."/>
            <person name="Weber N.D."/>
            <person name="Virtaneva K."/>
            <person name="Barbian K."/>
            <person name="Babar A."/>
            <person name="Rosenke K."/>
        </authorList>
    </citation>
    <scope>NUCLEOTIDE SEQUENCE [LARGE SCALE GENOMIC DNA]</scope>
    <source>
        <strain evidence="3 4">LMa1</strain>
    </source>
</reference>
<evidence type="ECO:0000313" key="3">
    <source>
        <dbReference type="EMBL" id="OAT82920.1"/>
    </source>
</evidence>
<keyword evidence="1" id="KW-0812">Transmembrane</keyword>
<dbReference type="OrthoDB" id="32521at2"/>
<protein>
    <recommendedName>
        <fullName evidence="2">SPW repeat-containing integral membrane domain-containing protein</fullName>
    </recommendedName>
</protein>
<comment type="caution">
    <text evidence="3">The sequence shown here is derived from an EMBL/GenBank/DDBJ whole genome shotgun (WGS) entry which is preliminary data.</text>
</comment>
<evidence type="ECO:0000259" key="2">
    <source>
        <dbReference type="Pfam" id="PF03779"/>
    </source>
</evidence>
<evidence type="ECO:0000313" key="4">
    <source>
        <dbReference type="Proteomes" id="UP000078532"/>
    </source>
</evidence>
<dbReference type="InterPro" id="IPR005530">
    <property type="entry name" value="SPW"/>
</dbReference>
<dbReference type="Proteomes" id="UP000078532">
    <property type="component" value="Unassembled WGS sequence"/>
</dbReference>
<feature type="transmembrane region" description="Helical" evidence="1">
    <location>
        <begin position="31"/>
        <end position="48"/>
    </location>
</feature>
<sequence>MTRYGWLGVVFGIWLIIAPFVLRYQHVTNAMWNDIILGILVAVVSYLMSTELRGNRAGGGETTK</sequence>
<feature type="transmembrane region" description="Helical" evidence="1">
    <location>
        <begin position="6"/>
        <end position="24"/>
    </location>
</feature>
<keyword evidence="1" id="KW-0472">Membrane</keyword>
<proteinExistence type="predicted"/>
<keyword evidence="1" id="KW-1133">Transmembrane helix</keyword>
<dbReference type="EMBL" id="LYVF01000127">
    <property type="protein sequence ID" value="OAT82920.1"/>
    <property type="molecule type" value="Genomic_DNA"/>
</dbReference>